<name>A3DJW2_ACET2</name>
<dbReference type="InterPro" id="IPR000253">
    <property type="entry name" value="FHA_dom"/>
</dbReference>
<dbReference type="CDD" id="cd00060">
    <property type="entry name" value="FHA"/>
    <property type="match status" value="1"/>
</dbReference>
<evidence type="ECO:0000313" key="4">
    <source>
        <dbReference type="Proteomes" id="UP000002145"/>
    </source>
</evidence>
<dbReference type="Gene3D" id="2.60.200.20">
    <property type="match status" value="1"/>
</dbReference>
<evidence type="ECO:0000256" key="1">
    <source>
        <dbReference type="SAM" id="Phobius"/>
    </source>
</evidence>
<sequence>MLCAKAYALLLNFEIGIIADKDGMYMFEIILLLVKVVFTLVIYLFILGVIRLIYLDIKSMSVSKVHNAGFYPYLKLINRREMLNFKVEENYILRKSVTVGRNDKNDIVIKDPFISGIHAYIMTENGTVRIKDMGSKNGTFVNGVRLNEGEEVPLKDGDNIKIGNVKFLFVSTGR</sequence>
<dbReference type="STRING" id="203119.Cthe_3045"/>
<reference evidence="3 4" key="2">
    <citation type="journal article" date="2013" name="Biotechnol. Biofuels">
        <title>Global transcriptome analysis of Clostridium thermocellum ATCC 27405 during growth on dilute acid pretreated Populus and switchgrass.</title>
        <authorList>
            <person name="Wilson C.M."/>
            <person name="Rodriguez M.Jr."/>
            <person name="Johnson C.M."/>
            <person name="Martin S.L."/>
            <person name="Chu T.M."/>
            <person name="Wolfinger R.D."/>
            <person name="Hauser L.J."/>
            <person name="Land M.L."/>
            <person name="Klingeman D.M."/>
            <person name="Syed M.H."/>
            <person name="Ragauskas A.J."/>
            <person name="Tschaplinski T.J."/>
            <person name="Mielenz J.R."/>
            <person name="Brown S.D."/>
        </authorList>
    </citation>
    <scope>NUCLEOTIDE SEQUENCE [LARGE SCALE GENOMIC DNA]</scope>
    <source>
        <strain evidence="4">ATCC 27405 / DSM 1237 / JCM 9322 / NBRC 103400 / NCIMB 10682 / NRRL B-4536 / VPI 7372</strain>
    </source>
</reference>
<dbReference type="InterPro" id="IPR008984">
    <property type="entry name" value="SMAD_FHA_dom_sf"/>
</dbReference>
<dbReference type="Proteomes" id="UP000002145">
    <property type="component" value="Chromosome"/>
</dbReference>
<dbReference type="KEGG" id="cth:Cthe_3045"/>
<feature type="transmembrane region" description="Helical" evidence="1">
    <location>
        <begin position="29"/>
        <end position="54"/>
    </location>
</feature>
<dbReference type="Pfam" id="PF00498">
    <property type="entry name" value="FHA"/>
    <property type="match status" value="1"/>
</dbReference>
<keyword evidence="4" id="KW-1185">Reference proteome</keyword>
<organism evidence="3 4">
    <name type="scientific">Acetivibrio thermocellus (strain ATCC 27405 / DSM 1237 / JCM 9322 / NBRC 103400 / NCIMB 10682 / NRRL B-4536 / VPI 7372)</name>
    <name type="common">Clostridium thermocellum</name>
    <dbReference type="NCBI Taxonomy" id="203119"/>
    <lineage>
        <taxon>Bacteria</taxon>
        <taxon>Bacillati</taxon>
        <taxon>Bacillota</taxon>
        <taxon>Clostridia</taxon>
        <taxon>Eubacteriales</taxon>
        <taxon>Oscillospiraceae</taxon>
        <taxon>Acetivibrio</taxon>
    </lineage>
</organism>
<evidence type="ECO:0000313" key="3">
    <source>
        <dbReference type="EMBL" id="ABN54241.1"/>
    </source>
</evidence>
<dbReference type="EMBL" id="CP000568">
    <property type="protein sequence ID" value="ABN54241.1"/>
    <property type="molecule type" value="Genomic_DNA"/>
</dbReference>
<dbReference type="eggNOG" id="COG1716">
    <property type="taxonomic scope" value="Bacteria"/>
</dbReference>
<keyword evidence="1" id="KW-0812">Transmembrane</keyword>
<keyword evidence="1" id="KW-0472">Membrane</keyword>
<protein>
    <submittedName>
        <fullName evidence="3">FHA domain containing protein</fullName>
    </submittedName>
</protein>
<dbReference type="SMART" id="SM00240">
    <property type="entry name" value="FHA"/>
    <property type="match status" value="1"/>
</dbReference>
<dbReference type="InterPro" id="IPR050923">
    <property type="entry name" value="Cell_Proc_Reg/RNA_Proc"/>
</dbReference>
<proteinExistence type="predicted"/>
<accession>A3DJW2</accession>
<dbReference type="HOGENOM" id="CLU_131367_1_0_9"/>
<dbReference type="AlphaFoldDB" id="A3DJW2"/>
<dbReference type="SUPFAM" id="SSF49879">
    <property type="entry name" value="SMAD/FHA domain"/>
    <property type="match status" value="1"/>
</dbReference>
<gene>
    <name evidence="3" type="ordered locus">Cthe_3045</name>
</gene>
<reference evidence="4" key="1">
    <citation type="submission" date="2007-02" db="EMBL/GenBank/DDBJ databases">
        <title>Complete sequence of Clostridium thermocellum ATCC 27405.</title>
        <authorList>
            <consortium name="US DOE Joint Genome Institute"/>
            <person name="Copeland A."/>
            <person name="Lucas S."/>
            <person name="Lapidus A."/>
            <person name="Barry K."/>
            <person name="Detter J.C."/>
            <person name="Glavina del Rio T."/>
            <person name="Hammon N."/>
            <person name="Israni S."/>
            <person name="Dalin E."/>
            <person name="Tice H."/>
            <person name="Pitluck S."/>
            <person name="Chertkov O."/>
            <person name="Brettin T."/>
            <person name="Bruce D."/>
            <person name="Han C."/>
            <person name="Tapia R."/>
            <person name="Gilna P."/>
            <person name="Schmutz J."/>
            <person name="Larimer F."/>
            <person name="Land M."/>
            <person name="Hauser L."/>
            <person name="Kyrpides N."/>
            <person name="Mikhailova N."/>
            <person name="Wu J.H.D."/>
            <person name="Newcomb M."/>
            <person name="Richardson P."/>
        </authorList>
    </citation>
    <scope>NUCLEOTIDE SEQUENCE [LARGE SCALE GENOMIC DNA]</scope>
    <source>
        <strain evidence="4">ATCC 27405 / DSM 1237 / JCM 9322 / NBRC 103400 / NCIMB 10682 / NRRL B-4536 / VPI 7372</strain>
    </source>
</reference>
<dbReference type="PANTHER" id="PTHR23308">
    <property type="entry name" value="NUCLEAR INHIBITOR OF PROTEIN PHOSPHATASE-1"/>
    <property type="match status" value="1"/>
</dbReference>
<keyword evidence="1" id="KW-1133">Transmembrane helix</keyword>
<evidence type="ECO:0000259" key="2">
    <source>
        <dbReference type="PROSITE" id="PS50006"/>
    </source>
</evidence>
<feature type="domain" description="FHA" evidence="2">
    <location>
        <begin position="97"/>
        <end position="146"/>
    </location>
</feature>
<dbReference type="PROSITE" id="PS50006">
    <property type="entry name" value="FHA_DOMAIN"/>
    <property type="match status" value="1"/>
</dbReference>